<accession>A0A5C4VRV4</accession>
<dbReference type="RefSeq" id="WP_139623670.1">
    <property type="nucleotide sequence ID" value="NZ_VDMP01000025.1"/>
</dbReference>
<name>A0A5C4VRV4_9ACTN</name>
<proteinExistence type="predicted"/>
<sequence>MSVMGLEYTRLLRSVTDWQQLSELMTGSQQELSAASIAGLPPSAQPAGALFLERWSGFAGESALIAQGFVDALSAAADDYRNSDDTVDQRYAQLDGRLGSER</sequence>
<dbReference type="OrthoDB" id="3784286at2"/>
<organism evidence="1 2">
    <name type="scientific">Nocardioides albidus</name>
    <dbReference type="NCBI Taxonomy" id="1517589"/>
    <lineage>
        <taxon>Bacteria</taxon>
        <taxon>Bacillati</taxon>
        <taxon>Actinomycetota</taxon>
        <taxon>Actinomycetes</taxon>
        <taxon>Propionibacteriales</taxon>
        <taxon>Nocardioidaceae</taxon>
        <taxon>Nocardioides</taxon>
    </lineage>
</organism>
<keyword evidence="2" id="KW-1185">Reference proteome</keyword>
<protein>
    <submittedName>
        <fullName evidence="1">Uncharacterized protein</fullName>
    </submittedName>
</protein>
<dbReference type="Proteomes" id="UP000313231">
    <property type="component" value="Unassembled WGS sequence"/>
</dbReference>
<evidence type="ECO:0000313" key="1">
    <source>
        <dbReference type="EMBL" id="TNM38558.1"/>
    </source>
</evidence>
<gene>
    <name evidence="1" type="ORF">FHP29_15095</name>
</gene>
<evidence type="ECO:0000313" key="2">
    <source>
        <dbReference type="Proteomes" id="UP000313231"/>
    </source>
</evidence>
<reference evidence="1 2" key="1">
    <citation type="journal article" date="2016" name="Int. J. Syst. Evol. Microbiol.">
        <title>Nocardioides albidus sp. nov., an actinobacterium isolated from garden soil.</title>
        <authorList>
            <person name="Singh H."/>
            <person name="Du J."/>
            <person name="Trinh H."/>
            <person name="Won K."/>
            <person name="Yang J.E."/>
            <person name="Yin C."/>
            <person name="Kook M."/>
            <person name="Yi T.H."/>
        </authorList>
    </citation>
    <scope>NUCLEOTIDE SEQUENCE [LARGE SCALE GENOMIC DNA]</scope>
    <source>
        <strain evidence="1 2">CCTCC AB 2015297</strain>
    </source>
</reference>
<comment type="caution">
    <text evidence="1">The sequence shown here is derived from an EMBL/GenBank/DDBJ whole genome shotgun (WGS) entry which is preliminary data.</text>
</comment>
<dbReference type="AlphaFoldDB" id="A0A5C4VRV4"/>
<dbReference type="EMBL" id="VDMP01000025">
    <property type="protein sequence ID" value="TNM38558.1"/>
    <property type="molecule type" value="Genomic_DNA"/>
</dbReference>